<keyword evidence="17 21" id="KW-0472">Membrane</keyword>
<evidence type="ECO:0000256" key="11">
    <source>
        <dbReference type="ARBA" id="ARBA00022723"/>
    </source>
</evidence>
<evidence type="ECO:0000256" key="6">
    <source>
        <dbReference type="ARBA" id="ARBA00012528"/>
    </source>
</evidence>
<dbReference type="Pfam" id="PF00990">
    <property type="entry name" value="GGDEF"/>
    <property type="match status" value="1"/>
</dbReference>
<dbReference type="SMART" id="SM00267">
    <property type="entry name" value="GGDEF"/>
    <property type="match status" value="1"/>
</dbReference>
<keyword evidence="7" id="KW-1003">Cell membrane</keyword>
<evidence type="ECO:0000259" key="22">
    <source>
        <dbReference type="PROSITE" id="PS50887"/>
    </source>
</evidence>
<dbReference type="UniPathway" id="UPA00694"/>
<comment type="pathway">
    <text evidence="4">Glycan metabolism; bacterial cellulose biosynthesis.</text>
</comment>
<keyword evidence="9" id="KW-0808">Transferase</keyword>
<evidence type="ECO:0000256" key="5">
    <source>
        <dbReference type="ARBA" id="ARBA00011738"/>
    </source>
</evidence>
<evidence type="ECO:0000256" key="9">
    <source>
        <dbReference type="ARBA" id="ARBA00022679"/>
    </source>
</evidence>
<evidence type="ECO:0000256" key="12">
    <source>
        <dbReference type="ARBA" id="ARBA00022741"/>
    </source>
</evidence>
<dbReference type="PATRIC" id="fig|566551.4.peg.2548"/>
<dbReference type="Gene3D" id="3.30.70.270">
    <property type="match status" value="1"/>
</dbReference>
<keyword evidence="14" id="KW-0135">Cellulose biosynthesis</keyword>
<evidence type="ECO:0000256" key="3">
    <source>
        <dbReference type="ARBA" id="ARBA00004665"/>
    </source>
</evidence>
<feature type="transmembrane region" description="Helical" evidence="21">
    <location>
        <begin position="51"/>
        <end position="69"/>
    </location>
</feature>
<comment type="function">
    <text evidence="20">Catalyzes the synthesis of cyclic-di-GMP (c-di-GMP) via the condensation of 2 GTP molecules. Cyclic-di-GMP is a second messenger which controls cell surface-associated traits in bacteria. Involved in the regulation of cellulose production.</text>
</comment>
<evidence type="ECO:0000256" key="1">
    <source>
        <dbReference type="ARBA" id="ARBA00001946"/>
    </source>
</evidence>
<evidence type="ECO:0000256" key="4">
    <source>
        <dbReference type="ARBA" id="ARBA00005186"/>
    </source>
</evidence>
<keyword evidence="16" id="KW-0342">GTP-binding</keyword>
<dbReference type="EC" id="2.7.7.65" evidence="6"/>
<evidence type="ECO:0000256" key="13">
    <source>
        <dbReference type="ARBA" id="ARBA00022842"/>
    </source>
</evidence>
<keyword evidence="8" id="KW-0997">Cell inner membrane</keyword>
<evidence type="ECO:0000256" key="17">
    <source>
        <dbReference type="ARBA" id="ARBA00023136"/>
    </source>
</evidence>
<keyword evidence="11" id="KW-0479">Metal-binding</keyword>
<comment type="catalytic activity">
    <reaction evidence="19">
        <text>2 GTP = 3',3'-c-di-GMP + 2 diphosphate</text>
        <dbReference type="Rhea" id="RHEA:24898"/>
        <dbReference type="ChEBI" id="CHEBI:33019"/>
        <dbReference type="ChEBI" id="CHEBI:37565"/>
        <dbReference type="ChEBI" id="CHEBI:58805"/>
        <dbReference type="EC" id="2.7.7.65"/>
    </reaction>
</comment>
<feature type="domain" description="GGDEF" evidence="22">
    <location>
        <begin position="454"/>
        <end position="589"/>
    </location>
</feature>
<dbReference type="InterPro" id="IPR033416">
    <property type="entry name" value="CHASE7"/>
</dbReference>
<dbReference type="GO" id="GO:0043709">
    <property type="term" value="P:cell adhesion involved in single-species biofilm formation"/>
    <property type="evidence" value="ECO:0007669"/>
    <property type="project" value="TreeGrafter"/>
</dbReference>
<dbReference type="RefSeq" id="WP_016537073.1">
    <property type="nucleotide sequence ID" value="NZ_KE161030.1"/>
</dbReference>
<evidence type="ECO:0000256" key="20">
    <source>
        <dbReference type="ARBA" id="ARBA00045634"/>
    </source>
</evidence>
<proteinExistence type="predicted"/>
<evidence type="ECO:0000313" key="23">
    <source>
        <dbReference type="EMBL" id="EPF16418.1"/>
    </source>
</evidence>
<comment type="pathway">
    <text evidence="3">Purine metabolism; 3',5'-cyclic di-GMP biosynthesis.</text>
</comment>
<organism evidence="23 24">
    <name type="scientific">Cedecea davisae DSM 4568</name>
    <dbReference type="NCBI Taxonomy" id="566551"/>
    <lineage>
        <taxon>Bacteria</taxon>
        <taxon>Pseudomonadati</taxon>
        <taxon>Pseudomonadota</taxon>
        <taxon>Gammaproteobacteria</taxon>
        <taxon>Enterobacterales</taxon>
        <taxon>Enterobacteriaceae</taxon>
        <taxon>Cedecea</taxon>
    </lineage>
</organism>
<keyword evidence="10 21" id="KW-0812">Transmembrane</keyword>
<sequence>MHNTRLLRPERRKKRNGWFEKIAARFVRQGAPTLIGNAFERFLSRYKRPQRVVNICFIAVLLFSTVLTWREVSVLESAYVSNQRNSLDNIATALDRQLQHSIDNLLFYRNTMHYAMQSPISTDISRKLLANFDIERTQPYWQLRLDINRSMPINGISDESVSRSPLLKRDEALLHPELAAALEFSYIIQLADGKRDLQRRVFYASRAGFFLSSTPPENDPGIVALYHRLIDQPYFAAQSPQNNPRRCVQWTHTFNPSSQSGQIITAALPLDFEQRWYGVLAMDFPIEAMHQFLQNSSRDRYEGTVMLFDKQFNLIATGADKVPAGPLFDDKQQAEIARSMADGQEGELRMDTRFVTWARLTNFDGVLIKVHTLDEGVRGEFGRISIVLTVLWMLFTLMLYISWRVIRRLVNSMLALQETLSWRANYDTLTRIYNRGAFFETARALASDCQRRQEPFSVIQMDLDFFKGINDRYGHIAGDKVLAHAAALLSSALREEDVAGRVGGEEFCVVLPGANLAAAAGVAERIRVRINNKELLLMAGQSIKISASFGVSCAHERHDYDFEHLQSIADGRLYKAKQNGRNQVCAADSSAGPDSSGV</sequence>
<dbReference type="AlphaFoldDB" id="S3IRJ1"/>
<dbReference type="Proteomes" id="UP000014585">
    <property type="component" value="Unassembled WGS sequence"/>
</dbReference>
<evidence type="ECO:0000256" key="18">
    <source>
        <dbReference type="ARBA" id="ARBA00031311"/>
    </source>
</evidence>
<dbReference type="GO" id="GO:0030244">
    <property type="term" value="P:cellulose biosynthetic process"/>
    <property type="evidence" value="ECO:0007669"/>
    <property type="project" value="UniProtKB-KW"/>
</dbReference>
<dbReference type="Pfam" id="PF17151">
    <property type="entry name" value="CHASE7"/>
    <property type="match status" value="1"/>
</dbReference>
<evidence type="ECO:0000256" key="8">
    <source>
        <dbReference type="ARBA" id="ARBA00022519"/>
    </source>
</evidence>
<dbReference type="GO" id="GO:0005525">
    <property type="term" value="F:GTP binding"/>
    <property type="evidence" value="ECO:0007669"/>
    <property type="project" value="UniProtKB-KW"/>
</dbReference>
<dbReference type="GO" id="GO:0046872">
    <property type="term" value="F:metal ion binding"/>
    <property type="evidence" value="ECO:0007669"/>
    <property type="project" value="UniProtKB-KW"/>
</dbReference>
<keyword evidence="12" id="KW-0547">Nucleotide-binding</keyword>
<dbReference type="STRING" id="566551.HMPREF0201_02778"/>
<dbReference type="CDD" id="cd01949">
    <property type="entry name" value="GGDEF"/>
    <property type="match status" value="1"/>
</dbReference>
<comment type="cofactor">
    <cofactor evidence="1">
        <name>Mg(2+)</name>
        <dbReference type="ChEBI" id="CHEBI:18420"/>
    </cofactor>
</comment>
<accession>S3IRJ1</accession>
<dbReference type="PANTHER" id="PTHR45138">
    <property type="entry name" value="REGULATORY COMPONENTS OF SENSORY TRANSDUCTION SYSTEM"/>
    <property type="match status" value="1"/>
</dbReference>
<dbReference type="UniPathway" id="UPA00599"/>
<name>S3IRJ1_9ENTR</name>
<dbReference type="FunFam" id="3.30.70.270:FF:000001">
    <property type="entry name" value="Diguanylate cyclase domain protein"/>
    <property type="match status" value="1"/>
</dbReference>
<evidence type="ECO:0000256" key="7">
    <source>
        <dbReference type="ARBA" id="ARBA00022475"/>
    </source>
</evidence>
<comment type="subcellular location">
    <subcellularLocation>
        <location evidence="2">Cell inner membrane</location>
        <topology evidence="2">Multi-pass membrane protein</topology>
    </subcellularLocation>
</comment>
<reference evidence="23 24" key="1">
    <citation type="submission" date="2013-04" db="EMBL/GenBank/DDBJ databases">
        <authorList>
            <person name="Weinstock G."/>
            <person name="Sodergren E."/>
            <person name="Lobos E.A."/>
            <person name="Fulton L."/>
            <person name="Fulton R."/>
            <person name="Courtney L."/>
            <person name="Fronick C."/>
            <person name="O'Laughlin M."/>
            <person name="Godfrey J."/>
            <person name="Wilson R.M."/>
            <person name="Miner T."/>
            <person name="Farmer C."/>
            <person name="Delehaunty K."/>
            <person name="Cordes M."/>
            <person name="Minx P."/>
            <person name="Tomlinson C."/>
            <person name="Chen J."/>
            <person name="Wollam A."/>
            <person name="Pepin K.H."/>
            <person name="Palsikar V.B."/>
            <person name="Zhang X."/>
            <person name="Suruliraj S."/>
            <person name="Perna N.T."/>
            <person name="Plunkett G."/>
            <person name="Warren W."/>
            <person name="Mitreva M."/>
            <person name="Mardis E.R."/>
            <person name="Wilson R.K."/>
        </authorList>
    </citation>
    <scope>NUCLEOTIDE SEQUENCE [LARGE SCALE GENOMIC DNA]</scope>
    <source>
        <strain evidence="23 24">DSM 4568</strain>
    </source>
</reference>
<keyword evidence="15 21" id="KW-1133">Transmembrane helix</keyword>
<evidence type="ECO:0000256" key="15">
    <source>
        <dbReference type="ARBA" id="ARBA00022989"/>
    </source>
</evidence>
<dbReference type="NCBIfam" id="NF011955">
    <property type="entry name" value="PRK15426.1"/>
    <property type="match status" value="1"/>
</dbReference>
<evidence type="ECO:0000256" key="2">
    <source>
        <dbReference type="ARBA" id="ARBA00004429"/>
    </source>
</evidence>
<evidence type="ECO:0000256" key="21">
    <source>
        <dbReference type="SAM" id="Phobius"/>
    </source>
</evidence>
<dbReference type="SUPFAM" id="SSF55073">
    <property type="entry name" value="Nucleotide cyclase"/>
    <property type="match status" value="1"/>
</dbReference>
<evidence type="ECO:0000256" key="16">
    <source>
        <dbReference type="ARBA" id="ARBA00023134"/>
    </source>
</evidence>
<comment type="caution">
    <text evidence="23">The sequence shown here is derived from an EMBL/GenBank/DDBJ whole genome shotgun (WGS) entry which is preliminary data.</text>
</comment>
<dbReference type="GO" id="GO:0052621">
    <property type="term" value="F:diguanylate cyclase activity"/>
    <property type="evidence" value="ECO:0007669"/>
    <property type="project" value="UniProtKB-EC"/>
</dbReference>
<dbReference type="PROSITE" id="PS50887">
    <property type="entry name" value="GGDEF"/>
    <property type="match status" value="1"/>
</dbReference>
<comment type="subunit">
    <text evidence="5">Homodimer.</text>
</comment>
<gene>
    <name evidence="23" type="ORF">HMPREF0201_02778</name>
</gene>
<dbReference type="NCBIfam" id="TIGR00254">
    <property type="entry name" value="GGDEF"/>
    <property type="match status" value="1"/>
</dbReference>
<protein>
    <recommendedName>
        <fullName evidence="6">diguanylate cyclase</fullName>
        <ecNumber evidence="6">2.7.7.65</ecNumber>
    </recommendedName>
    <alternativeName>
        <fullName evidence="18">Cellulose synthesis regulatory protein</fullName>
    </alternativeName>
</protein>
<feature type="transmembrane region" description="Helical" evidence="21">
    <location>
        <begin position="381"/>
        <end position="403"/>
    </location>
</feature>
<dbReference type="HOGENOM" id="CLU_000445_11_23_6"/>
<dbReference type="GO" id="GO:0005886">
    <property type="term" value="C:plasma membrane"/>
    <property type="evidence" value="ECO:0007669"/>
    <property type="project" value="UniProtKB-SubCell"/>
</dbReference>
<keyword evidence="13" id="KW-0460">Magnesium</keyword>
<dbReference type="InterPro" id="IPR000160">
    <property type="entry name" value="GGDEF_dom"/>
</dbReference>
<dbReference type="PANTHER" id="PTHR45138:SF16">
    <property type="entry name" value="DIGUANYLATE CYCLASE DGCQ-RELATED"/>
    <property type="match status" value="1"/>
</dbReference>
<dbReference type="GO" id="GO:1902201">
    <property type="term" value="P:negative regulation of bacterial-type flagellum-dependent cell motility"/>
    <property type="evidence" value="ECO:0007669"/>
    <property type="project" value="TreeGrafter"/>
</dbReference>
<dbReference type="EMBL" id="ATDT01000023">
    <property type="protein sequence ID" value="EPF16418.1"/>
    <property type="molecule type" value="Genomic_DNA"/>
</dbReference>
<evidence type="ECO:0000313" key="24">
    <source>
        <dbReference type="Proteomes" id="UP000014585"/>
    </source>
</evidence>
<evidence type="ECO:0000256" key="14">
    <source>
        <dbReference type="ARBA" id="ARBA00022916"/>
    </source>
</evidence>
<dbReference type="InterPro" id="IPR050469">
    <property type="entry name" value="Diguanylate_Cyclase"/>
</dbReference>
<dbReference type="InterPro" id="IPR029787">
    <property type="entry name" value="Nucleotide_cyclase"/>
</dbReference>
<evidence type="ECO:0000256" key="10">
    <source>
        <dbReference type="ARBA" id="ARBA00022692"/>
    </source>
</evidence>
<dbReference type="InterPro" id="IPR043128">
    <property type="entry name" value="Rev_trsase/Diguanyl_cyclase"/>
</dbReference>
<evidence type="ECO:0000256" key="19">
    <source>
        <dbReference type="ARBA" id="ARBA00034247"/>
    </source>
</evidence>